<keyword evidence="3 5" id="KW-0547">Nucleotide-binding</keyword>
<dbReference type="PRINTS" id="PR00328">
    <property type="entry name" value="SAR1GTPBP"/>
</dbReference>
<dbReference type="InterPro" id="IPR006689">
    <property type="entry name" value="Small_GTPase_ARF/SAR"/>
</dbReference>
<dbReference type="EMBL" id="CAJNOC010000398">
    <property type="protein sequence ID" value="CAF0755798.1"/>
    <property type="molecule type" value="Genomic_DNA"/>
</dbReference>
<dbReference type="GO" id="GO:0005525">
    <property type="term" value="F:GTP binding"/>
    <property type="evidence" value="ECO:0007669"/>
    <property type="project" value="UniProtKB-KW"/>
</dbReference>
<dbReference type="GO" id="GO:0046872">
    <property type="term" value="F:metal ion binding"/>
    <property type="evidence" value="ECO:0007669"/>
    <property type="project" value="UniProtKB-KW"/>
</dbReference>
<dbReference type="OrthoDB" id="442317at2759"/>
<evidence type="ECO:0000256" key="2">
    <source>
        <dbReference type="ARBA" id="ARBA00019766"/>
    </source>
</evidence>
<dbReference type="GO" id="GO:0003924">
    <property type="term" value="F:GTPase activity"/>
    <property type="evidence" value="ECO:0007669"/>
    <property type="project" value="InterPro"/>
</dbReference>
<dbReference type="PROSITE" id="PS51422">
    <property type="entry name" value="SAR1"/>
    <property type="match status" value="1"/>
</dbReference>
<sequence>MGLLEKIESLLGGRKKDFNILVIGLDNSGKSTILNNLKTKDTKVATINPTVGFNQEKINFQSVNFNFFDMSGQSRYRSLWEHYYKESNAIIFVIDSSDRMRFVVSNEELADVVNHAEIKNKDIPLLILANKKDVKGAASENEIKNELEINRIKGRNCKVYSTNGLSGEGINEALEWLASEMKNLA</sequence>
<dbReference type="Gene3D" id="3.40.50.300">
    <property type="entry name" value="P-loop containing nucleotide triphosphate hydrolases"/>
    <property type="match status" value="1"/>
</dbReference>
<evidence type="ECO:0000313" key="7">
    <source>
        <dbReference type="EMBL" id="CAF0755798.1"/>
    </source>
</evidence>
<keyword evidence="6" id="KW-0479">Metal-binding</keyword>
<feature type="binding site" evidence="5">
    <location>
        <begin position="130"/>
        <end position="133"/>
    </location>
    <ligand>
        <name>GTP</name>
        <dbReference type="ChEBI" id="CHEBI:37565"/>
    </ligand>
</feature>
<protein>
    <recommendedName>
        <fullName evidence="2">ADP-ribosylation factor-like protein 6</fullName>
    </recommendedName>
</protein>
<name>A0A813PPC4_9BILA</name>
<feature type="binding site" evidence="5">
    <location>
        <position position="72"/>
    </location>
    <ligand>
        <name>GTP</name>
        <dbReference type="ChEBI" id="CHEBI:37565"/>
    </ligand>
</feature>
<feature type="binding site" evidence="6">
    <location>
        <position position="50"/>
    </location>
    <ligand>
        <name>Mg(2+)</name>
        <dbReference type="ChEBI" id="CHEBI:18420"/>
    </ligand>
</feature>
<keyword evidence="6" id="KW-0460">Magnesium</keyword>
<evidence type="ECO:0000256" key="4">
    <source>
        <dbReference type="ARBA" id="ARBA00023134"/>
    </source>
</evidence>
<keyword evidence="8" id="KW-1185">Reference proteome</keyword>
<dbReference type="PROSITE" id="PS51417">
    <property type="entry name" value="ARF"/>
    <property type="match status" value="1"/>
</dbReference>
<comment type="similarity">
    <text evidence="1">Belongs to the small GTPase superfamily. Arf family.</text>
</comment>
<dbReference type="NCBIfam" id="TIGR00231">
    <property type="entry name" value="small_GTP"/>
    <property type="match status" value="1"/>
</dbReference>
<dbReference type="PANTHER" id="PTHR11711">
    <property type="entry name" value="ADP RIBOSYLATION FACTOR-RELATED"/>
    <property type="match status" value="1"/>
</dbReference>
<feature type="binding site" evidence="6">
    <location>
        <position position="31"/>
    </location>
    <ligand>
        <name>Mg(2+)</name>
        <dbReference type="ChEBI" id="CHEBI:18420"/>
    </ligand>
</feature>
<evidence type="ECO:0000256" key="5">
    <source>
        <dbReference type="PIRSR" id="PIRSR606689-1"/>
    </source>
</evidence>
<evidence type="ECO:0000313" key="8">
    <source>
        <dbReference type="Proteomes" id="UP000663879"/>
    </source>
</evidence>
<evidence type="ECO:0000256" key="3">
    <source>
        <dbReference type="ARBA" id="ARBA00022741"/>
    </source>
</evidence>
<dbReference type="SUPFAM" id="SSF52540">
    <property type="entry name" value="P-loop containing nucleoside triphosphate hydrolases"/>
    <property type="match status" value="1"/>
</dbReference>
<evidence type="ECO:0000256" key="6">
    <source>
        <dbReference type="PIRSR" id="PIRSR606689-2"/>
    </source>
</evidence>
<proteinExistence type="inferred from homology"/>
<dbReference type="SMART" id="SM00177">
    <property type="entry name" value="ARF"/>
    <property type="match status" value="1"/>
</dbReference>
<dbReference type="AlphaFoldDB" id="A0A813PPC4"/>
<reference evidence="7" key="1">
    <citation type="submission" date="2021-02" db="EMBL/GenBank/DDBJ databases">
        <authorList>
            <person name="Nowell W R."/>
        </authorList>
    </citation>
    <scope>NUCLEOTIDE SEQUENCE</scope>
    <source>
        <strain evidence="7">Ploen Becks lab</strain>
    </source>
</reference>
<dbReference type="InterPro" id="IPR005225">
    <property type="entry name" value="Small_GTP-bd"/>
</dbReference>
<dbReference type="SMART" id="SM00175">
    <property type="entry name" value="RAB"/>
    <property type="match status" value="1"/>
</dbReference>
<dbReference type="Pfam" id="PF00025">
    <property type="entry name" value="Arf"/>
    <property type="match status" value="1"/>
</dbReference>
<keyword evidence="4 5" id="KW-0342">GTP-binding</keyword>
<accession>A0A813PPC4</accession>
<dbReference type="FunFam" id="3.40.50.300:FF:001166">
    <property type="entry name" value="ADP-ribosylation factor D"/>
    <property type="match status" value="1"/>
</dbReference>
<dbReference type="SMART" id="SM00178">
    <property type="entry name" value="SAR"/>
    <property type="match status" value="1"/>
</dbReference>
<comment type="caution">
    <text evidence="7">The sequence shown here is derived from an EMBL/GenBank/DDBJ whole genome shotgun (WGS) entry which is preliminary data.</text>
</comment>
<evidence type="ECO:0000256" key="1">
    <source>
        <dbReference type="ARBA" id="ARBA00010290"/>
    </source>
</evidence>
<dbReference type="InterPro" id="IPR027417">
    <property type="entry name" value="P-loop_NTPase"/>
</dbReference>
<dbReference type="InterPro" id="IPR024156">
    <property type="entry name" value="Small_GTPase_ARF"/>
</dbReference>
<dbReference type="PROSITE" id="PS51419">
    <property type="entry name" value="RAB"/>
    <property type="match status" value="1"/>
</dbReference>
<gene>
    <name evidence="7" type="ORF">OXX778_LOCUS4165</name>
</gene>
<organism evidence="7 8">
    <name type="scientific">Brachionus calyciflorus</name>
    <dbReference type="NCBI Taxonomy" id="104777"/>
    <lineage>
        <taxon>Eukaryota</taxon>
        <taxon>Metazoa</taxon>
        <taxon>Spiralia</taxon>
        <taxon>Gnathifera</taxon>
        <taxon>Rotifera</taxon>
        <taxon>Eurotatoria</taxon>
        <taxon>Monogononta</taxon>
        <taxon>Pseudotrocha</taxon>
        <taxon>Ploima</taxon>
        <taxon>Brachionidae</taxon>
        <taxon>Brachionus</taxon>
    </lineage>
</organism>
<feature type="binding site" evidence="5">
    <location>
        <begin position="24"/>
        <end position="31"/>
    </location>
    <ligand>
        <name>GTP</name>
        <dbReference type="ChEBI" id="CHEBI:37565"/>
    </ligand>
</feature>
<dbReference type="Proteomes" id="UP000663879">
    <property type="component" value="Unassembled WGS sequence"/>
</dbReference>